<comment type="function">
    <text evidence="6">One of the early assembly proteins it binds 23S rRNA. One of the proteins that surrounds the polypeptide exit tunnel on the outside of the ribosome. Forms the main docking site for trigger factor binding to the ribosome.</text>
</comment>
<dbReference type="GO" id="GO:1990904">
    <property type="term" value="C:ribonucleoprotein complex"/>
    <property type="evidence" value="ECO:0007669"/>
    <property type="project" value="UniProtKB-KW"/>
</dbReference>
<sequence length="96" mass="10943">MDKKLVRPIVTEKSMGLTNANMYVFQVAMGATKGAVEAELKRVFGVDVLEIKTMIMPGKKKRILKTYRFKTTPKWKKAIVKLKEGQKIDLFPKEGK</sequence>
<dbReference type="GO" id="GO:0003735">
    <property type="term" value="F:structural constituent of ribosome"/>
    <property type="evidence" value="ECO:0007669"/>
    <property type="project" value="InterPro"/>
</dbReference>
<dbReference type="InterPro" id="IPR012678">
    <property type="entry name" value="Ribosomal_uL23/eL15/eS24_sf"/>
</dbReference>
<evidence type="ECO:0000256" key="1">
    <source>
        <dbReference type="ARBA" id="ARBA00006700"/>
    </source>
</evidence>
<keyword evidence="5 6" id="KW-0687">Ribonucleoprotein</keyword>
<name>A0A7X9DK71_UNCKA</name>
<dbReference type="InterPro" id="IPR013025">
    <property type="entry name" value="Ribosomal_uL23-like"/>
</dbReference>
<evidence type="ECO:0000256" key="7">
    <source>
        <dbReference type="RuleBase" id="RU003934"/>
    </source>
</evidence>
<dbReference type="PROSITE" id="PS00050">
    <property type="entry name" value="RIBOSOMAL_L23"/>
    <property type="match status" value="1"/>
</dbReference>
<reference evidence="8 9" key="1">
    <citation type="journal article" date="2020" name="Biotechnol. Biofuels">
        <title>New insights from the biogas microbiome by comprehensive genome-resolved metagenomics of nearly 1600 species originating from multiple anaerobic digesters.</title>
        <authorList>
            <person name="Campanaro S."/>
            <person name="Treu L."/>
            <person name="Rodriguez-R L.M."/>
            <person name="Kovalovszki A."/>
            <person name="Ziels R.M."/>
            <person name="Maus I."/>
            <person name="Zhu X."/>
            <person name="Kougias P.G."/>
            <person name="Basile A."/>
            <person name="Luo G."/>
            <person name="Schluter A."/>
            <person name="Konstantinidis K.T."/>
            <person name="Angelidaki I."/>
        </authorList>
    </citation>
    <scope>NUCLEOTIDE SEQUENCE [LARGE SCALE GENOMIC DNA]</scope>
    <source>
        <strain evidence="8">AS27yjCOA_165</strain>
    </source>
</reference>
<evidence type="ECO:0000256" key="2">
    <source>
        <dbReference type="ARBA" id="ARBA00022730"/>
    </source>
</evidence>
<proteinExistence type="inferred from homology"/>
<protein>
    <recommendedName>
        <fullName evidence="6">Large ribosomal subunit protein uL23</fullName>
    </recommendedName>
</protein>
<evidence type="ECO:0000313" key="9">
    <source>
        <dbReference type="Proteomes" id="UP000526033"/>
    </source>
</evidence>
<evidence type="ECO:0000313" key="8">
    <source>
        <dbReference type="EMBL" id="NMB69960.1"/>
    </source>
</evidence>
<evidence type="ECO:0000256" key="6">
    <source>
        <dbReference type="HAMAP-Rule" id="MF_01369"/>
    </source>
</evidence>
<dbReference type="Proteomes" id="UP000526033">
    <property type="component" value="Unassembled WGS sequence"/>
</dbReference>
<dbReference type="SUPFAM" id="SSF54189">
    <property type="entry name" value="Ribosomal proteins S24e, L23 and L15e"/>
    <property type="match status" value="1"/>
</dbReference>
<dbReference type="GO" id="GO:0005840">
    <property type="term" value="C:ribosome"/>
    <property type="evidence" value="ECO:0007669"/>
    <property type="project" value="UniProtKB-KW"/>
</dbReference>
<comment type="caution">
    <text evidence="8">The sequence shown here is derived from an EMBL/GenBank/DDBJ whole genome shotgun (WGS) entry which is preliminary data.</text>
</comment>
<dbReference type="GO" id="GO:0006412">
    <property type="term" value="P:translation"/>
    <property type="evidence" value="ECO:0007669"/>
    <property type="project" value="UniProtKB-UniRule"/>
</dbReference>
<dbReference type="GO" id="GO:0019843">
    <property type="term" value="F:rRNA binding"/>
    <property type="evidence" value="ECO:0007669"/>
    <property type="project" value="UniProtKB-UniRule"/>
</dbReference>
<dbReference type="Gene3D" id="3.30.70.330">
    <property type="match status" value="1"/>
</dbReference>
<gene>
    <name evidence="6 8" type="primary">rplW</name>
    <name evidence="8" type="ORF">GYA27_02055</name>
</gene>
<organism evidence="8 9">
    <name type="scientific">candidate division WWE3 bacterium</name>
    <dbReference type="NCBI Taxonomy" id="2053526"/>
    <lineage>
        <taxon>Bacteria</taxon>
        <taxon>Katanobacteria</taxon>
    </lineage>
</organism>
<accession>A0A7X9DK71</accession>
<comment type="subunit">
    <text evidence="6">Part of the 50S ribosomal subunit. Contacts protein L29, and trigger factor when it is bound to the ribosome.</text>
</comment>
<dbReference type="EMBL" id="JAAZNL010000020">
    <property type="protein sequence ID" value="NMB69960.1"/>
    <property type="molecule type" value="Genomic_DNA"/>
</dbReference>
<dbReference type="PANTHER" id="PTHR11620">
    <property type="entry name" value="60S RIBOSOMAL PROTEIN L23A"/>
    <property type="match status" value="1"/>
</dbReference>
<evidence type="ECO:0000256" key="4">
    <source>
        <dbReference type="ARBA" id="ARBA00022980"/>
    </source>
</evidence>
<dbReference type="HAMAP" id="MF_01369_B">
    <property type="entry name" value="Ribosomal_uL23_B"/>
    <property type="match status" value="1"/>
</dbReference>
<comment type="similarity">
    <text evidence="1 6 7">Belongs to the universal ribosomal protein uL23 family.</text>
</comment>
<keyword evidence="3 6" id="KW-0694">RNA-binding</keyword>
<dbReference type="InterPro" id="IPR001014">
    <property type="entry name" value="Ribosomal_uL23_CS"/>
</dbReference>
<dbReference type="InterPro" id="IPR012677">
    <property type="entry name" value="Nucleotide-bd_a/b_plait_sf"/>
</dbReference>
<dbReference type="NCBIfam" id="NF004363">
    <property type="entry name" value="PRK05738.2-4"/>
    <property type="match status" value="1"/>
</dbReference>
<keyword evidence="2 6" id="KW-0699">rRNA-binding</keyword>
<evidence type="ECO:0000256" key="3">
    <source>
        <dbReference type="ARBA" id="ARBA00022884"/>
    </source>
</evidence>
<keyword evidence="4 6" id="KW-0689">Ribosomal protein</keyword>
<dbReference type="Pfam" id="PF00276">
    <property type="entry name" value="Ribosomal_L23"/>
    <property type="match status" value="1"/>
</dbReference>
<evidence type="ECO:0000256" key="5">
    <source>
        <dbReference type="ARBA" id="ARBA00023274"/>
    </source>
</evidence>
<dbReference type="AlphaFoldDB" id="A0A7X9DK71"/>